<evidence type="ECO:0000256" key="2">
    <source>
        <dbReference type="ARBA" id="ARBA00022898"/>
    </source>
</evidence>
<protein>
    <submittedName>
        <fullName evidence="4">Diaminopimelate decarboxylase</fullName>
    </submittedName>
</protein>
<dbReference type="InterPro" id="IPR029066">
    <property type="entry name" value="PLP-binding_barrel"/>
</dbReference>
<dbReference type="PANTHER" id="PTHR43727">
    <property type="entry name" value="DIAMINOPIMELATE DECARBOXYLASE"/>
    <property type="match status" value="1"/>
</dbReference>
<evidence type="ECO:0000313" key="5">
    <source>
        <dbReference type="Proteomes" id="UP001156666"/>
    </source>
</evidence>
<evidence type="ECO:0000256" key="1">
    <source>
        <dbReference type="ARBA" id="ARBA00001933"/>
    </source>
</evidence>
<gene>
    <name evidence="4" type="ORF">GCM10007940_26120</name>
</gene>
<keyword evidence="5" id="KW-1185">Reference proteome</keyword>
<evidence type="ECO:0000259" key="3">
    <source>
        <dbReference type="Pfam" id="PF02784"/>
    </source>
</evidence>
<accession>A0AA37WEZ5</accession>
<dbReference type="PANTHER" id="PTHR43727:SF2">
    <property type="entry name" value="GROUP IV DECARBOXYLASE"/>
    <property type="match status" value="1"/>
</dbReference>
<proteinExistence type="predicted"/>
<dbReference type="InterPro" id="IPR009006">
    <property type="entry name" value="Ala_racemase/Decarboxylase_C"/>
</dbReference>
<dbReference type="Pfam" id="PF02784">
    <property type="entry name" value="Orn_Arg_deC_N"/>
    <property type="match status" value="1"/>
</dbReference>
<keyword evidence="2" id="KW-0663">Pyridoxal phosphate</keyword>
<dbReference type="InterPro" id="IPR022644">
    <property type="entry name" value="De-COase2_N"/>
</dbReference>
<organism evidence="4 5">
    <name type="scientific">Portibacter lacus</name>
    <dbReference type="NCBI Taxonomy" id="1099794"/>
    <lineage>
        <taxon>Bacteria</taxon>
        <taxon>Pseudomonadati</taxon>
        <taxon>Bacteroidota</taxon>
        <taxon>Saprospiria</taxon>
        <taxon>Saprospirales</taxon>
        <taxon>Haliscomenobacteraceae</taxon>
        <taxon>Portibacter</taxon>
    </lineage>
</organism>
<dbReference type="GO" id="GO:0009089">
    <property type="term" value="P:lysine biosynthetic process via diaminopimelate"/>
    <property type="evidence" value="ECO:0007669"/>
    <property type="project" value="TreeGrafter"/>
</dbReference>
<comment type="cofactor">
    <cofactor evidence="1">
        <name>pyridoxal 5'-phosphate</name>
        <dbReference type="ChEBI" id="CHEBI:597326"/>
    </cofactor>
</comment>
<evidence type="ECO:0000313" key="4">
    <source>
        <dbReference type="EMBL" id="GLR17997.1"/>
    </source>
</evidence>
<dbReference type="EMBL" id="BSOH01000014">
    <property type="protein sequence ID" value="GLR17997.1"/>
    <property type="molecule type" value="Genomic_DNA"/>
</dbReference>
<dbReference type="GO" id="GO:0008836">
    <property type="term" value="F:diaminopimelate decarboxylase activity"/>
    <property type="evidence" value="ECO:0007669"/>
    <property type="project" value="TreeGrafter"/>
</dbReference>
<dbReference type="Proteomes" id="UP001156666">
    <property type="component" value="Unassembled WGS sequence"/>
</dbReference>
<dbReference type="SUPFAM" id="SSF51419">
    <property type="entry name" value="PLP-binding barrel"/>
    <property type="match status" value="1"/>
</dbReference>
<feature type="domain" description="Orn/DAP/Arg decarboxylase 2 N-terminal" evidence="3">
    <location>
        <begin position="62"/>
        <end position="259"/>
    </location>
</feature>
<dbReference type="AlphaFoldDB" id="A0AA37WEZ5"/>
<reference evidence="4" key="1">
    <citation type="journal article" date="2014" name="Int. J. Syst. Evol. Microbiol.">
        <title>Complete genome sequence of Corynebacterium casei LMG S-19264T (=DSM 44701T), isolated from a smear-ripened cheese.</title>
        <authorList>
            <consortium name="US DOE Joint Genome Institute (JGI-PGF)"/>
            <person name="Walter F."/>
            <person name="Albersmeier A."/>
            <person name="Kalinowski J."/>
            <person name="Ruckert C."/>
        </authorList>
    </citation>
    <scope>NUCLEOTIDE SEQUENCE</scope>
    <source>
        <strain evidence="4">NBRC 108769</strain>
    </source>
</reference>
<reference evidence="4" key="2">
    <citation type="submission" date="2023-01" db="EMBL/GenBank/DDBJ databases">
        <title>Draft genome sequence of Portibacter lacus strain NBRC 108769.</title>
        <authorList>
            <person name="Sun Q."/>
            <person name="Mori K."/>
        </authorList>
    </citation>
    <scope>NUCLEOTIDE SEQUENCE</scope>
    <source>
        <strain evidence="4">NBRC 108769</strain>
    </source>
</reference>
<name>A0AA37WEZ5_9BACT</name>
<sequence length="474" mass="53743">MQSTGLKKYKKISNMSTTKLTPILHNWVQNLKSQPSLLREAIEEYGSPLNIHNLEPFYENVNKYNEVFSNLNIQGKAFFARKANRCLSLLTGTHQHNYGIDTASYHELKQSLDQGVSSHNLVVTAAVKPDQLLELAIKNDVLIIIDNQDEVQAISRLADGKKVNVGFRLSGFKFNGSKAYSRFGIDILDAKDFITEHLASHPNLIYKGLHFHLDGYDLDQRRSALSDCIALSRDLEGTEFIDIGGGLLMNYLQSEEEWEAFDKRLRQGISGKSEEVTYRNNGLGYELVNGQVTGKLKTYPYYNNLNKDNALQYILEGEIADQLRAAGIELRIEPGRSLLDQVGFTIAKVIHRKKDQNGDHHIGLEMNMTQMLSGSADFLLDPIVLYNNSENLEPVDVYFTGAYCLERDVLLKRKISLDRLPEVNDLVIFPNTAGYMMHFFESEAHQFPLAKNVFVENKNGVMEFSKDQLSDVRH</sequence>
<dbReference type="Gene3D" id="2.40.37.10">
    <property type="entry name" value="Lyase, Ornithine Decarboxylase, Chain A, domain 1"/>
    <property type="match status" value="1"/>
</dbReference>
<dbReference type="Gene3D" id="3.20.20.10">
    <property type="entry name" value="Alanine racemase"/>
    <property type="match status" value="1"/>
</dbReference>
<comment type="caution">
    <text evidence="4">The sequence shown here is derived from an EMBL/GenBank/DDBJ whole genome shotgun (WGS) entry which is preliminary data.</text>
</comment>
<dbReference type="SUPFAM" id="SSF50621">
    <property type="entry name" value="Alanine racemase C-terminal domain-like"/>
    <property type="match status" value="1"/>
</dbReference>